<protein>
    <recommendedName>
        <fullName evidence="3">Aminoglycoside phosphotransferase domain-containing protein</fullName>
    </recommendedName>
</protein>
<organism evidence="1 2">
    <name type="scientific">Streptomyces actinomycinicus</name>
    <dbReference type="NCBI Taxonomy" id="1695166"/>
    <lineage>
        <taxon>Bacteria</taxon>
        <taxon>Bacillati</taxon>
        <taxon>Actinomycetota</taxon>
        <taxon>Actinomycetes</taxon>
        <taxon>Kitasatosporales</taxon>
        <taxon>Streptomycetaceae</taxon>
        <taxon>Streptomyces</taxon>
    </lineage>
</organism>
<dbReference type="EMBL" id="JAERRK010000030">
    <property type="protein sequence ID" value="MBL1087273.1"/>
    <property type="molecule type" value="Genomic_DNA"/>
</dbReference>
<evidence type="ECO:0000313" key="2">
    <source>
        <dbReference type="Proteomes" id="UP000661858"/>
    </source>
</evidence>
<proteinExistence type="predicted"/>
<gene>
    <name evidence="1" type="ORF">JK359_35845</name>
</gene>
<name>A0A937EPR5_9ACTN</name>
<dbReference type="AlphaFoldDB" id="A0A937EPR5"/>
<comment type="caution">
    <text evidence="1">The sequence shown here is derived from an EMBL/GenBank/DDBJ whole genome shotgun (WGS) entry which is preliminary data.</text>
</comment>
<dbReference type="RefSeq" id="WP_201843814.1">
    <property type="nucleotide sequence ID" value="NZ_JAERRK010000030.1"/>
</dbReference>
<keyword evidence="2" id="KW-1185">Reference proteome</keyword>
<accession>A0A937EPR5</accession>
<evidence type="ECO:0008006" key="3">
    <source>
        <dbReference type="Google" id="ProtNLM"/>
    </source>
</evidence>
<sequence length="143" mass="15790">MCHAHLQVVREVTRQLWHIEEDGWSLLGFEYVEGGHADYTPGSPDLPTMSRLADVPAPGFELKTMPHRLRTFVDDPQELSWFAGNSLLHTEWNPHNVLITGHGALLVDWGWASLGAAWIDRHCGRSASTRPQACTAASTGPAP</sequence>
<evidence type="ECO:0000313" key="1">
    <source>
        <dbReference type="EMBL" id="MBL1087273.1"/>
    </source>
</evidence>
<dbReference type="Proteomes" id="UP000661858">
    <property type="component" value="Unassembled WGS sequence"/>
</dbReference>
<reference evidence="1" key="1">
    <citation type="submission" date="2021-01" db="EMBL/GenBank/DDBJ databases">
        <title>WGS of actinomycetes isolated from Thailand.</title>
        <authorList>
            <person name="Thawai C."/>
        </authorList>
    </citation>
    <scope>NUCLEOTIDE SEQUENCE</scope>
    <source>
        <strain evidence="1">RCU-197</strain>
    </source>
</reference>
<dbReference type="SUPFAM" id="SSF56112">
    <property type="entry name" value="Protein kinase-like (PK-like)"/>
    <property type="match status" value="1"/>
</dbReference>
<dbReference type="InterPro" id="IPR011009">
    <property type="entry name" value="Kinase-like_dom_sf"/>
</dbReference>